<dbReference type="Pfam" id="PF13176">
    <property type="entry name" value="TPR_7"/>
    <property type="match status" value="1"/>
</dbReference>
<reference evidence="3" key="1">
    <citation type="journal article" date="2019" name="Int. J. Syst. Evol. Microbiol.">
        <title>The Global Catalogue of Microorganisms (GCM) 10K type strain sequencing project: providing services to taxonomists for standard genome sequencing and annotation.</title>
        <authorList>
            <consortium name="The Broad Institute Genomics Platform"/>
            <consortium name="The Broad Institute Genome Sequencing Center for Infectious Disease"/>
            <person name="Wu L."/>
            <person name="Ma J."/>
        </authorList>
    </citation>
    <scope>NUCLEOTIDE SEQUENCE [LARGE SCALE GENOMIC DNA]</scope>
    <source>
        <strain evidence="3">JCM 17979</strain>
    </source>
</reference>
<dbReference type="Proteomes" id="UP001500928">
    <property type="component" value="Unassembled WGS sequence"/>
</dbReference>
<organism evidence="2 3">
    <name type="scientific">Actinomycetospora chlora</name>
    <dbReference type="NCBI Taxonomy" id="663608"/>
    <lineage>
        <taxon>Bacteria</taxon>
        <taxon>Bacillati</taxon>
        <taxon>Actinomycetota</taxon>
        <taxon>Actinomycetes</taxon>
        <taxon>Pseudonocardiales</taxon>
        <taxon>Pseudonocardiaceae</taxon>
        <taxon>Actinomycetospora</taxon>
    </lineage>
</organism>
<dbReference type="EMBL" id="BAABHO010000026">
    <property type="protein sequence ID" value="GAA4794713.1"/>
    <property type="molecule type" value="Genomic_DNA"/>
</dbReference>
<accession>A0ABP9BFH6</accession>
<evidence type="ECO:0000256" key="1">
    <source>
        <dbReference type="SAM" id="MobiDB-lite"/>
    </source>
</evidence>
<sequence length="314" mass="33714">MTEQAAAGPTEATEATGSSAGTHAERGTEPDVGTPVPEPLCDQARALPAERVDERVDLLRRALASREPSAPGLLAHAHLDRGERFEAIDVLTPPVMTRRESALAGLLGETLAAIGDHDSAEAAFLVGLDGGDAAATNDYGVFLRGRGRTQEAQYVLDRAVRLGDDLAPLNLVALHLEELDDPLTATDLAEGFLDEGRPATLLALADCRLAAGRVDEAADLYRRAAEAGAPCAHIYYGWFLRDRREDVAGAEEQLRRAHEVGEPGAPFHLGRFLFDAGRHDEAQPFLEDAAWRGDPDAAALLEAEYRGLVDEWDD</sequence>
<protein>
    <recommendedName>
        <fullName evidence="4">Tetratricopeptide repeat protein</fullName>
    </recommendedName>
</protein>
<proteinExistence type="predicted"/>
<dbReference type="SUPFAM" id="SSF48452">
    <property type="entry name" value="TPR-like"/>
    <property type="match status" value="1"/>
</dbReference>
<dbReference type="Gene3D" id="1.25.40.10">
    <property type="entry name" value="Tetratricopeptide repeat domain"/>
    <property type="match status" value="2"/>
</dbReference>
<gene>
    <name evidence="2" type="ORF">GCM10023200_33420</name>
</gene>
<evidence type="ECO:0008006" key="4">
    <source>
        <dbReference type="Google" id="ProtNLM"/>
    </source>
</evidence>
<feature type="compositionally biased region" description="Low complexity" evidence="1">
    <location>
        <begin position="1"/>
        <end position="16"/>
    </location>
</feature>
<name>A0ABP9BFH6_9PSEU</name>
<dbReference type="RefSeq" id="WP_345417210.1">
    <property type="nucleotide sequence ID" value="NZ_BAABHO010000026.1"/>
</dbReference>
<keyword evidence="3" id="KW-1185">Reference proteome</keyword>
<dbReference type="InterPro" id="IPR019734">
    <property type="entry name" value="TPR_rpt"/>
</dbReference>
<dbReference type="InterPro" id="IPR011990">
    <property type="entry name" value="TPR-like_helical_dom_sf"/>
</dbReference>
<feature type="region of interest" description="Disordered" evidence="1">
    <location>
        <begin position="1"/>
        <end position="40"/>
    </location>
</feature>
<evidence type="ECO:0000313" key="2">
    <source>
        <dbReference type="EMBL" id="GAA4794713.1"/>
    </source>
</evidence>
<comment type="caution">
    <text evidence="2">The sequence shown here is derived from an EMBL/GenBank/DDBJ whole genome shotgun (WGS) entry which is preliminary data.</text>
</comment>
<evidence type="ECO:0000313" key="3">
    <source>
        <dbReference type="Proteomes" id="UP001500928"/>
    </source>
</evidence>